<gene>
    <name evidence="1" type="ORF">Scep_012581</name>
</gene>
<reference evidence="1 2" key="1">
    <citation type="submission" date="2024-01" db="EMBL/GenBank/DDBJ databases">
        <title>Genome assemblies of Stephania.</title>
        <authorList>
            <person name="Yang L."/>
        </authorList>
    </citation>
    <scope>NUCLEOTIDE SEQUENCE [LARGE SCALE GENOMIC DNA]</scope>
    <source>
        <strain evidence="1">JXDWG</strain>
        <tissue evidence="1">Leaf</tissue>
    </source>
</reference>
<sequence>MEFIKRSWGIIKTDILKVFEDFYRNGVINGITNETLICLIPMKHQAHKLKEFRPISLVTCLYKVIAKVLPARLRKVIGKTIVREQGAFVSGRHMIDLVLTANEVVEEF</sequence>
<organism evidence="1 2">
    <name type="scientific">Stephania cephalantha</name>
    <dbReference type="NCBI Taxonomy" id="152367"/>
    <lineage>
        <taxon>Eukaryota</taxon>
        <taxon>Viridiplantae</taxon>
        <taxon>Streptophyta</taxon>
        <taxon>Embryophyta</taxon>
        <taxon>Tracheophyta</taxon>
        <taxon>Spermatophyta</taxon>
        <taxon>Magnoliopsida</taxon>
        <taxon>Ranunculales</taxon>
        <taxon>Menispermaceae</taxon>
        <taxon>Menispermoideae</taxon>
        <taxon>Cissampelideae</taxon>
        <taxon>Stephania</taxon>
    </lineage>
</organism>
<dbReference type="Proteomes" id="UP001419268">
    <property type="component" value="Unassembled WGS sequence"/>
</dbReference>
<comment type="caution">
    <text evidence="1">The sequence shown here is derived from an EMBL/GenBank/DDBJ whole genome shotgun (WGS) entry which is preliminary data.</text>
</comment>
<evidence type="ECO:0000313" key="1">
    <source>
        <dbReference type="EMBL" id="KAK9133053.1"/>
    </source>
</evidence>
<keyword evidence="2" id="KW-1185">Reference proteome</keyword>
<dbReference type="AlphaFoldDB" id="A0AAP0JH42"/>
<proteinExistence type="predicted"/>
<evidence type="ECO:0008006" key="3">
    <source>
        <dbReference type="Google" id="ProtNLM"/>
    </source>
</evidence>
<evidence type="ECO:0000313" key="2">
    <source>
        <dbReference type="Proteomes" id="UP001419268"/>
    </source>
</evidence>
<protein>
    <recommendedName>
        <fullName evidence="3">Reverse transcriptase domain-containing protein</fullName>
    </recommendedName>
</protein>
<dbReference type="EMBL" id="JBBNAG010000005">
    <property type="protein sequence ID" value="KAK9133053.1"/>
    <property type="molecule type" value="Genomic_DNA"/>
</dbReference>
<name>A0AAP0JH42_9MAGN</name>
<accession>A0AAP0JH42</accession>